<keyword evidence="5 7" id="KW-0411">Iron-sulfur</keyword>
<dbReference type="GO" id="GO:0141197">
    <property type="term" value="F:4-hydroxy-3-methylbut-2-enyl-diphosphate synthase activity (flavodoxin)"/>
    <property type="evidence" value="ECO:0007669"/>
    <property type="project" value="UniProtKB-EC"/>
</dbReference>
<keyword evidence="11" id="KW-1185">Reference proteome</keyword>
<gene>
    <name evidence="7 10" type="primary">ispG</name>
    <name evidence="10" type="synonym">gcpE</name>
    <name evidence="10" type="ORF">G4V39_03655</name>
</gene>
<feature type="binding site" evidence="7">
    <location>
        <position position="310"/>
    </location>
    <ligand>
        <name>[4Fe-4S] cluster</name>
        <dbReference type="ChEBI" id="CHEBI:49883"/>
    </ligand>
</feature>
<dbReference type="EMBL" id="CP048877">
    <property type="protein sequence ID" value="QIJ71424.1"/>
    <property type="molecule type" value="Genomic_DNA"/>
</dbReference>
<dbReference type="EC" id="1.17.7.3" evidence="7"/>
<evidence type="ECO:0000259" key="8">
    <source>
        <dbReference type="Pfam" id="PF04551"/>
    </source>
</evidence>
<feature type="binding site" evidence="7">
    <location>
        <position position="268"/>
    </location>
    <ligand>
        <name>[4Fe-4S] cluster</name>
        <dbReference type="ChEBI" id="CHEBI:49883"/>
    </ligand>
</feature>
<dbReference type="InterPro" id="IPR058579">
    <property type="entry name" value="IspG_C"/>
</dbReference>
<name>A0A6G7PUR0_9BACT</name>
<evidence type="ECO:0000256" key="5">
    <source>
        <dbReference type="ARBA" id="ARBA00023014"/>
    </source>
</evidence>
<comment type="cofactor">
    <cofactor evidence="7">
        <name>[4Fe-4S] cluster</name>
        <dbReference type="ChEBI" id="CHEBI:49883"/>
    </cofactor>
    <text evidence="7">Binds 1 [4Fe-4S] cluster.</text>
</comment>
<evidence type="ECO:0000256" key="1">
    <source>
        <dbReference type="ARBA" id="ARBA00022485"/>
    </source>
</evidence>
<dbReference type="GO" id="GO:0016114">
    <property type="term" value="P:terpenoid biosynthetic process"/>
    <property type="evidence" value="ECO:0007669"/>
    <property type="project" value="InterPro"/>
</dbReference>
<sequence>MMSLSRRQTRQITLGPLKIGGGAPIVVQSMTNTDTRDVPATLAQIKRLARVGCEVIRVAVPDEQAARALKEIVSKSPLPVIADIHFDWRLAISAIEAGAHGVRINPGNIKGRENVARVIKAAKERGVCVRIGVNAGSLEKDLLRTHGGATAEALVESALRHLDYIVGDLGFENLKVSLKSSDVWTTISAYRLFSERSDFPLHLGVTEAGGLIPGTVKSSVALGILLAEGIGDTIRVSLTRDPQEEVRVAYEILRSLKLRERGPEIISCPTCGRCEIDLFAIAEEVERRAAQMEAPLKLAVMGCVVNGPGEAREADVGLAGGKGVGIIFRKGKIIRKVRESEILEAFFAEVDRLLEERGGSHAF</sequence>
<dbReference type="SUPFAM" id="SSF51717">
    <property type="entry name" value="Dihydropteroate synthetase-like"/>
    <property type="match status" value="1"/>
</dbReference>
<evidence type="ECO:0000256" key="7">
    <source>
        <dbReference type="HAMAP-Rule" id="MF_00159"/>
    </source>
</evidence>
<dbReference type="InterPro" id="IPR011005">
    <property type="entry name" value="Dihydropteroate_synth-like_sf"/>
</dbReference>
<dbReference type="PANTHER" id="PTHR30454:SF0">
    <property type="entry name" value="4-HYDROXY-3-METHYLBUT-2-EN-1-YL DIPHOSPHATE SYNTHASE (FERREDOXIN), CHLOROPLASTIC"/>
    <property type="match status" value="1"/>
</dbReference>
<feature type="binding site" evidence="7">
    <location>
        <position position="303"/>
    </location>
    <ligand>
        <name>[4Fe-4S] cluster</name>
        <dbReference type="ChEBI" id="CHEBI:49883"/>
    </ligand>
</feature>
<organism evidence="10 11">
    <name type="scientific">Thermosulfuriphilus ammonigenes</name>
    <dbReference type="NCBI Taxonomy" id="1936021"/>
    <lineage>
        <taxon>Bacteria</taxon>
        <taxon>Pseudomonadati</taxon>
        <taxon>Thermodesulfobacteriota</taxon>
        <taxon>Thermodesulfobacteria</taxon>
        <taxon>Thermodesulfobacteriales</taxon>
        <taxon>Thermodesulfobacteriaceae</taxon>
        <taxon>Thermosulfuriphilus</taxon>
    </lineage>
</organism>
<dbReference type="Proteomes" id="UP000502179">
    <property type="component" value="Chromosome"/>
</dbReference>
<evidence type="ECO:0000256" key="3">
    <source>
        <dbReference type="ARBA" id="ARBA00023002"/>
    </source>
</evidence>
<comment type="pathway">
    <text evidence="7">Isoprenoid biosynthesis; isopentenyl diphosphate biosynthesis via DXP pathway; isopentenyl diphosphate from 1-deoxy-D-xylulose 5-phosphate: step 5/6.</text>
</comment>
<keyword evidence="6 7" id="KW-0414">Isoprene biosynthesis</keyword>
<comment type="similarity">
    <text evidence="7">Belongs to the IspG family.</text>
</comment>
<dbReference type="AlphaFoldDB" id="A0A6G7PUR0"/>
<evidence type="ECO:0000256" key="4">
    <source>
        <dbReference type="ARBA" id="ARBA00023004"/>
    </source>
</evidence>
<dbReference type="NCBIfam" id="NF001540">
    <property type="entry name" value="PRK00366.1"/>
    <property type="match status" value="1"/>
</dbReference>
<reference evidence="10 11" key="1">
    <citation type="submission" date="2020-02" db="EMBL/GenBank/DDBJ databases">
        <title>Genome analysis of Thermosulfuriphilus ammonigenes ST65T, an anaerobic thermophilic chemolithoautotrophic bacterium isolated from a deep-sea hydrothermal vent.</title>
        <authorList>
            <person name="Slobodkina G."/>
            <person name="Allioux M."/>
            <person name="Merkel A."/>
            <person name="Alain K."/>
            <person name="Jebbar M."/>
            <person name="Slobodkin A."/>
        </authorList>
    </citation>
    <scope>NUCLEOTIDE SEQUENCE [LARGE SCALE GENOMIC DNA]</scope>
    <source>
        <strain evidence="10 11">ST65</strain>
    </source>
</reference>
<dbReference type="NCBIfam" id="TIGR00612">
    <property type="entry name" value="ispG_gcpE"/>
    <property type="match status" value="1"/>
</dbReference>
<dbReference type="PANTHER" id="PTHR30454">
    <property type="entry name" value="4-HYDROXY-3-METHYLBUT-2-EN-1-YL DIPHOSPHATE SYNTHASE"/>
    <property type="match status" value="1"/>
</dbReference>
<comment type="catalytic activity">
    <reaction evidence="7">
        <text>(2E)-4-hydroxy-3-methylbut-2-enyl diphosphate + oxidized [flavodoxin] + H2O + 2 H(+) = 2-C-methyl-D-erythritol 2,4-cyclic diphosphate + reduced [flavodoxin]</text>
        <dbReference type="Rhea" id="RHEA:43604"/>
        <dbReference type="Rhea" id="RHEA-COMP:10622"/>
        <dbReference type="Rhea" id="RHEA-COMP:10623"/>
        <dbReference type="ChEBI" id="CHEBI:15377"/>
        <dbReference type="ChEBI" id="CHEBI:15378"/>
        <dbReference type="ChEBI" id="CHEBI:57618"/>
        <dbReference type="ChEBI" id="CHEBI:58210"/>
        <dbReference type="ChEBI" id="CHEBI:58483"/>
        <dbReference type="ChEBI" id="CHEBI:128753"/>
        <dbReference type="EC" id="1.17.7.3"/>
    </reaction>
</comment>
<dbReference type="Gene3D" id="3.30.413.10">
    <property type="entry name" value="Sulfite Reductase Hemoprotein, domain 1"/>
    <property type="match status" value="1"/>
</dbReference>
<dbReference type="GO" id="GO:0019288">
    <property type="term" value="P:isopentenyl diphosphate biosynthetic process, methylerythritol 4-phosphate pathway"/>
    <property type="evidence" value="ECO:0007669"/>
    <property type="project" value="UniProtKB-UniRule"/>
</dbReference>
<feature type="domain" description="IspG C-terminal" evidence="9">
    <location>
        <begin position="264"/>
        <end position="351"/>
    </location>
</feature>
<feature type="domain" description="IspG TIM-barrel" evidence="8">
    <location>
        <begin position="9"/>
        <end position="250"/>
    </location>
</feature>
<dbReference type="FunFam" id="3.20.20.20:FF:000001">
    <property type="entry name" value="4-hydroxy-3-methylbut-2-en-1-yl diphosphate synthase (flavodoxin)"/>
    <property type="match status" value="1"/>
</dbReference>
<protein>
    <recommendedName>
        <fullName evidence="7">4-hydroxy-3-methylbut-2-en-1-yl diphosphate synthase (flavodoxin)</fullName>
        <ecNumber evidence="7">1.17.7.3</ecNumber>
    </recommendedName>
    <alternativeName>
        <fullName evidence="7">1-hydroxy-2-methyl-2-(E)-butenyl 4-diphosphate synthase</fullName>
    </alternativeName>
</protein>
<evidence type="ECO:0000256" key="6">
    <source>
        <dbReference type="ARBA" id="ARBA00023229"/>
    </source>
</evidence>
<dbReference type="InterPro" id="IPR058578">
    <property type="entry name" value="IspG_TIM"/>
</dbReference>
<dbReference type="PIRSF" id="PIRSF004640">
    <property type="entry name" value="IspG"/>
    <property type="match status" value="1"/>
</dbReference>
<feature type="binding site" evidence="7">
    <location>
        <position position="271"/>
    </location>
    <ligand>
        <name>[4Fe-4S] cluster</name>
        <dbReference type="ChEBI" id="CHEBI:49883"/>
    </ligand>
</feature>
<keyword evidence="2 7" id="KW-0479">Metal-binding</keyword>
<accession>A0A6G7PUR0</accession>
<dbReference type="InterPro" id="IPR004588">
    <property type="entry name" value="IspG_bac-typ"/>
</dbReference>
<dbReference type="HAMAP" id="MF_00159">
    <property type="entry name" value="IspG"/>
    <property type="match status" value="1"/>
</dbReference>
<dbReference type="UniPathway" id="UPA00056">
    <property type="reaction ID" value="UER00096"/>
</dbReference>
<dbReference type="Pfam" id="PF26540">
    <property type="entry name" value="GcpE_C"/>
    <property type="match status" value="1"/>
</dbReference>
<dbReference type="InterPro" id="IPR016425">
    <property type="entry name" value="IspG_bac"/>
</dbReference>
<dbReference type="GO" id="GO:0005506">
    <property type="term" value="F:iron ion binding"/>
    <property type="evidence" value="ECO:0007669"/>
    <property type="project" value="InterPro"/>
</dbReference>
<dbReference type="Pfam" id="PF04551">
    <property type="entry name" value="GcpE"/>
    <property type="match status" value="1"/>
</dbReference>
<evidence type="ECO:0000313" key="11">
    <source>
        <dbReference type="Proteomes" id="UP000502179"/>
    </source>
</evidence>
<dbReference type="InterPro" id="IPR045854">
    <property type="entry name" value="NO2/SO3_Rdtase_4Fe4S_sf"/>
</dbReference>
<keyword evidence="1 7" id="KW-0004">4Fe-4S</keyword>
<keyword evidence="4 7" id="KW-0408">Iron</keyword>
<dbReference type="KEGG" id="tav:G4V39_03655"/>
<evidence type="ECO:0000256" key="2">
    <source>
        <dbReference type="ARBA" id="ARBA00022723"/>
    </source>
</evidence>
<proteinExistence type="inferred from homology"/>
<dbReference type="SUPFAM" id="SSF56014">
    <property type="entry name" value="Nitrite and sulphite reductase 4Fe-4S domain-like"/>
    <property type="match status" value="1"/>
</dbReference>
<evidence type="ECO:0000313" key="10">
    <source>
        <dbReference type="EMBL" id="QIJ71424.1"/>
    </source>
</evidence>
<comment type="function">
    <text evidence="7">Converts 2C-methyl-D-erythritol 2,4-cyclodiphosphate (ME-2,4cPP) into 1-hydroxy-2-methyl-2-(E)-butenyl 4-diphosphate.</text>
</comment>
<dbReference type="GO" id="GO:0046429">
    <property type="term" value="F:4-hydroxy-3-methylbut-2-en-1-yl diphosphate synthase activity (ferredoxin)"/>
    <property type="evidence" value="ECO:0007669"/>
    <property type="project" value="UniProtKB-UniRule"/>
</dbReference>
<dbReference type="GO" id="GO:0051539">
    <property type="term" value="F:4 iron, 4 sulfur cluster binding"/>
    <property type="evidence" value="ECO:0007669"/>
    <property type="project" value="UniProtKB-UniRule"/>
</dbReference>
<evidence type="ECO:0000259" key="9">
    <source>
        <dbReference type="Pfam" id="PF26540"/>
    </source>
</evidence>
<keyword evidence="3 7" id="KW-0560">Oxidoreductase</keyword>
<dbReference type="Gene3D" id="3.20.20.20">
    <property type="entry name" value="Dihydropteroate synthase-like"/>
    <property type="match status" value="1"/>
</dbReference>